<dbReference type="Proteomes" id="UP001303115">
    <property type="component" value="Unassembled WGS sequence"/>
</dbReference>
<name>A0AAN6SN10_9PEZI</name>
<dbReference type="AlphaFoldDB" id="A0AAN6SN10"/>
<proteinExistence type="predicted"/>
<comment type="caution">
    <text evidence="1">The sequence shown here is derived from an EMBL/GenBank/DDBJ whole genome shotgun (WGS) entry which is preliminary data.</text>
</comment>
<protein>
    <submittedName>
        <fullName evidence="1">Uncharacterized protein</fullName>
    </submittedName>
</protein>
<dbReference type="EMBL" id="MU854481">
    <property type="protein sequence ID" value="KAK4034391.1"/>
    <property type="molecule type" value="Genomic_DNA"/>
</dbReference>
<evidence type="ECO:0000313" key="1">
    <source>
        <dbReference type="EMBL" id="KAK4034391.1"/>
    </source>
</evidence>
<sequence>MDQPRILLLSLRLESFFDTSYKPHLDRLAAKARVQHVKHATAIIRQLSSTQPPPAAVLVTDPALVEPQHDDVYDALLGYLHTFFAHAGLSWQAGSYLRTTFALNREAAVDAGLAAKLPPRYSQKALSVAKVKPEEAWYVTDRDSTLESLVWAPEAVNCPDEAPVAVGRVGSGRFAYIGDVNVEDETGDVIVGFSEGREPRIEGKAGLTACFGHRIRHWQCS</sequence>
<evidence type="ECO:0000313" key="2">
    <source>
        <dbReference type="Proteomes" id="UP001303115"/>
    </source>
</evidence>
<organism evidence="1 2">
    <name type="scientific">Parachaetomium inaequale</name>
    <dbReference type="NCBI Taxonomy" id="2588326"/>
    <lineage>
        <taxon>Eukaryota</taxon>
        <taxon>Fungi</taxon>
        <taxon>Dikarya</taxon>
        <taxon>Ascomycota</taxon>
        <taxon>Pezizomycotina</taxon>
        <taxon>Sordariomycetes</taxon>
        <taxon>Sordariomycetidae</taxon>
        <taxon>Sordariales</taxon>
        <taxon>Chaetomiaceae</taxon>
        <taxon>Parachaetomium</taxon>
    </lineage>
</organism>
<accession>A0AAN6SN10</accession>
<reference evidence="2" key="1">
    <citation type="journal article" date="2023" name="Mol. Phylogenet. Evol.">
        <title>Genome-scale phylogeny and comparative genomics of the fungal order Sordariales.</title>
        <authorList>
            <person name="Hensen N."/>
            <person name="Bonometti L."/>
            <person name="Westerberg I."/>
            <person name="Brannstrom I.O."/>
            <person name="Guillou S."/>
            <person name="Cros-Aarteil S."/>
            <person name="Calhoun S."/>
            <person name="Haridas S."/>
            <person name="Kuo A."/>
            <person name="Mondo S."/>
            <person name="Pangilinan J."/>
            <person name="Riley R."/>
            <person name="LaButti K."/>
            <person name="Andreopoulos B."/>
            <person name="Lipzen A."/>
            <person name="Chen C."/>
            <person name="Yan M."/>
            <person name="Daum C."/>
            <person name="Ng V."/>
            <person name="Clum A."/>
            <person name="Steindorff A."/>
            <person name="Ohm R.A."/>
            <person name="Martin F."/>
            <person name="Silar P."/>
            <person name="Natvig D.O."/>
            <person name="Lalanne C."/>
            <person name="Gautier V."/>
            <person name="Ament-Velasquez S.L."/>
            <person name="Kruys A."/>
            <person name="Hutchinson M.I."/>
            <person name="Powell A.J."/>
            <person name="Barry K."/>
            <person name="Miller A.N."/>
            <person name="Grigoriev I.V."/>
            <person name="Debuchy R."/>
            <person name="Gladieux P."/>
            <person name="Hiltunen Thoren M."/>
            <person name="Johannesson H."/>
        </authorList>
    </citation>
    <scope>NUCLEOTIDE SEQUENCE [LARGE SCALE GENOMIC DNA]</scope>
    <source>
        <strain evidence="2">CBS 284.82</strain>
    </source>
</reference>
<gene>
    <name evidence="1" type="ORF">C8A01DRAFT_39116</name>
</gene>
<keyword evidence="2" id="KW-1185">Reference proteome</keyword>